<dbReference type="InterPro" id="IPR022742">
    <property type="entry name" value="Hydrolase_4"/>
</dbReference>
<keyword evidence="3" id="KW-1185">Reference proteome</keyword>
<dbReference type="Proteomes" id="UP000036987">
    <property type="component" value="Unassembled WGS sequence"/>
</dbReference>
<gene>
    <name evidence="2" type="ORF">ZOSMA_18G00290</name>
</gene>
<sequence length="536" mass="59845">MEQLVNFIIRPPRADYCPKNDLLEEKFILKGRWFHRKDLKVKNGKGLLLHCSHYILDHIPDGNPLPCVIYCHGNSGCRADANEAAIILLPSNITVFALDFSGSGLSEGEHVTLGWNEKEDLKAVVNYLRTEGNVSCIGLWGRSMGAVTSLLYGVEDPSIAGMVLDSPFSNLVDLMMELVDTYKYPLPKFTVKLAIQHMHKVIKKKANFDITDLDTIKAAKSSFVPALFGHATDDDFIQPHHSDQIYKSYTGDKNIIKFDGDHNSPRPQFYFDSITIFFHNVLNPPDVVYDEHFQSGIHGYFDVDNWQATNMLNWDHNSITTQSSEPITINKEDAINQVRQRRPMSRTDVPPDVSNQEKLVGLEDDQSNTYTQASSSGMINYERSNESPQYLQYSTDGISDMPSCIEDEERMLMEAIIMSLNNFVTTQASEKNDSSSANVCETSSHTFSKLALDKSSKSSDSFTSSENASIVTHKDILTGGDAQVSLDIVSSTQGETETGDEGTCARLVVQKKSSGHILDGLAQKWGNFFRNNGEKH</sequence>
<evidence type="ECO:0000259" key="1">
    <source>
        <dbReference type="Pfam" id="PF12146"/>
    </source>
</evidence>
<dbReference type="PANTHER" id="PTHR43358:SF4">
    <property type="entry name" value="ALPHA_BETA HYDROLASE FOLD-1 DOMAIN-CONTAINING PROTEIN"/>
    <property type="match status" value="1"/>
</dbReference>
<dbReference type="Gene3D" id="3.40.50.1820">
    <property type="entry name" value="alpha/beta hydrolase"/>
    <property type="match status" value="1"/>
</dbReference>
<dbReference type="EMBL" id="LFYR01000692">
    <property type="protein sequence ID" value="KMZ70937.1"/>
    <property type="molecule type" value="Genomic_DNA"/>
</dbReference>
<name>A0A0K9PRT2_ZOSMR</name>
<dbReference type="PANTHER" id="PTHR43358">
    <property type="entry name" value="ALPHA/BETA-HYDROLASE"/>
    <property type="match status" value="1"/>
</dbReference>
<reference evidence="3" key="1">
    <citation type="journal article" date="2016" name="Nature">
        <title>The genome of the seagrass Zostera marina reveals angiosperm adaptation to the sea.</title>
        <authorList>
            <person name="Olsen J.L."/>
            <person name="Rouze P."/>
            <person name="Verhelst B."/>
            <person name="Lin Y.-C."/>
            <person name="Bayer T."/>
            <person name="Collen J."/>
            <person name="Dattolo E."/>
            <person name="De Paoli E."/>
            <person name="Dittami S."/>
            <person name="Maumus F."/>
            <person name="Michel G."/>
            <person name="Kersting A."/>
            <person name="Lauritano C."/>
            <person name="Lohaus R."/>
            <person name="Toepel M."/>
            <person name="Tonon T."/>
            <person name="Vanneste K."/>
            <person name="Amirebrahimi M."/>
            <person name="Brakel J."/>
            <person name="Bostroem C."/>
            <person name="Chovatia M."/>
            <person name="Grimwood J."/>
            <person name="Jenkins J.W."/>
            <person name="Jueterbock A."/>
            <person name="Mraz A."/>
            <person name="Stam W.T."/>
            <person name="Tice H."/>
            <person name="Bornberg-Bauer E."/>
            <person name="Green P.J."/>
            <person name="Pearson G.A."/>
            <person name="Procaccini G."/>
            <person name="Duarte C.M."/>
            <person name="Schmutz J."/>
            <person name="Reusch T.B.H."/>
            <person name="Van de Peer Y."/>
        </authorList>
    </citation>
    <scope>NUCLEOTIDE SEQUENCE [LARGE SCALE GENOMIC DNA]</scope>
    <source>
        <strain evidence="3">cv. Finnish</strain>
    </source>
</reference>
<accession>A0A0K9PRT2</accession>
<feature type="domain" description="Serine aminopeptidase S33" evidence="1">
    <location>
        <begin position="64"/>
        <end position="177"/>
    </location>
</feature>
<dbReference type="InterPro" id="IPR029058">
    <property type="entry name" value="AB_hydrolase_fold"/>
</dbReference>
<dbReference type="STRING" id="29655.A0A0K9PRT2"/>
<comment type="caution">
    <text evidence="2">The sequence shown here is derived from an EMBL/GenBank/DDBJ whole genome shotgun (WGS) entry which is preliminary data.</text>
</comment>
<evidence type="ECO:0000313" key="2">
    <source>
        <dbReference type="EMBL" id="KMZ70937.1"/>
    </source>
</evidence>
<dbReference type="Pfam" id="PF12146">
    <property type="entry name" value="Hydrolase_4"/>
    <property type="match status" value="1"/>
</dbReference>
<dbReference type="SUPFAM" id="SSF53474">
    <property type="entry name" value="alpha/beta-Hydrolases"/>
    <property type="match status" value="1"/>
</dbReference>
<protein>
    <recommendedName>
        <fullName evidence="1">Serine aminopeptidase S33 domain-containing protein</fullName>
    </recommendedName>
</protein>
<organism evidence="2 3">
    <name type="scientific">Zostera marina</name>
    <name type="common">Eelgrass</name>
    <dbReference type="NCBI Taxonomy" id="29655"/>
    <lineage>
        <taxon>Eukaryota</taxon>
        <taxon>Viridiplantae</taxon>
        <taxon>Streptophyta</taxon>
        <taxon>Embryophyta</taxon>
        <taxon>Tracheophyta</taxon>
        <taxon>Spermatophyta</taxon>
        <taxon>Magnoliopsida</taxon>
        <taxon>Liliopsida</taxon>
        <taxon>Zosteraceae</taxon>
        <taxon>Zostera</taxon>
    </lineage>
</organism>
<dbReference type="OMA" id="ILKGKWY"/>
<dbReference type="OrthoDB" id="10249433at2759"/>
<proteinExistence type="predicted"/>
<evidence type="ECO:0000313" key="3">
    <source>
        <dbReference type="Proteomes" id="UP000036987"/>
    </source>
</evidence>
<dbReference type="AlphaFoldDB" id="A0A0K9PRT2"/>
<dbReference type="InterPro" id="IPR052920">
    <property type="entry name" value="DNA-binding_regulatory"/>
</dbReference>